<dbReference type="EMBL" id="CP003620">
    <property type="protein sequence ID" value="AFZ11513.1"/>
    <property type="molecule type" value="Genomic_DNA"/>
</dbReference>
<evidence type="ECO:0008006" key="3">
    <source>
        <dbReference type="Google" id="ProtNLM"/>
    </source>
</evidence>
<dbReference type="RefSeq" id="WP_015201647.1">
    <property type="nucleotide sequence ID" value="NC_019753.1"/>
</dbReference>
<keyword evidence="2" id="KW-1185">Reference proteome</keyword>
<reference evidence="1 2" key="1">
    <citation type="submission" date="2012-06" db="EMBL/GenBank/DDBJ databases">
        <title>Finished chromosome of genome of Crinalium epipsammum PCC 9333.</title>
        <authorList>
            <consortium name="US DOE Joint Genome Institute"/>
            <person name="Gugger M."/>
            <person name="Coursin T."/>
            <person name="Rippka R."/>
            <person name="Tandeau De Marsac N."/>
            <person name="Huntemann M."/>
            <person name="Wei C.-L."/>
            <person name="Han J."/>
            <person name="Detter J.C."/>
            <person name="Han C."/>
            <person name="Tapia R."/>
            <person name="Davenport K."/>
            <person name="Daligault H."/>
            <person name="Erkkila T."/>
            <person name="Gu W."/>
            <person name="Munk A.C.C."/>
            <person name="Teshima H."/>
            <person name="Xu Y."/>
            <person name="Chain P."/>
            <person name="Chen A."/>
            <person name="Krypides N."/>
            <person name="Mavromatis K."/>
            <person name="Markowitz V."/>
            <person name="Szeto E."/>
            <person name="Ivanova N."/>
            <person name="Mikhailova N."/>
            <person name="Ovchinnikova G."/>
            <person name="Pagani I."/>
            <person name="Pati A."/>
            <person name="Goodwin L."/>
            <person name="Peters L."/>
            <person name="Pitluck S."/>
            <person name="Woyke T."/>
            <person name="Kerfeld C."/>
        </authorList>
    </citation>
    <scope>NUCLEOTIDE SEQUENCE [LARGE SCALE GENOMIC DNA]</scope>
    <source>
        <strain evidence="1 2">PCC 9333</strain>
    </source>
</reference>
<sequence length="136" mass="15843">MSNVVSILEPRNVTHVVVEQLPNRSNLRARYGLHPRTFYEWHTFLEIATPPKNGYFKLQDVILLDEFWIAQKVFMFSQDDFKNAVILTKDGSFENLVAQYTRIPLIDYLKKSSQFSQHPVVLDTIDRINEATTEAL</sequence>
<dbReference type="Proteomes" id="UP000010472">
    <property type="component" value="Chromosome"/>
</dbReference>
<dbReference type="AlphaFoldDB" id="K9VTV9"/>
<dbReference type="KEGG" id="cep:Cri9333_0563"/>
<evidence type="ECO:0000313" key="1">
    <source>
        <dbReference type="EMBL" id="AFZ11513.1"/>
    </source>
</evidence>
<gene>
    <name evidence="1" type="ORF">Cri9333_0563</name>
</gene>
<dbReference type="STRING" id="1173022.Cri9333_0563"/>
<organism evidence="1 2">
    <name type="scientific">Crinalium epipsammum PCC 9333</name>
    <dbReference type="NCBI Taxonomy" id="1173022"/>
    <lineage>
        <taxon>Bacteria</taxon>
        <taxon>Bacillati</taxon>
        <taxon>Cyanobacteriota</taxon>
        <taxon>Cyanophyceae</taxon>
        <taxon>Gomontiellales</taxon>
        <taxon>Gomontiellaceae</taxon>
        <taxon>Crinalium</taxon>
    </lineage>
</organism>
<evidence type="ECO:0000313" key="2">
    <source>
        <dbReference type="Proteomes" id="UP000010472"/>
    </source>
</evidence>
<protein>
    <recommendedName>
        <fullName evidence="3">PIN domain-containing protein</fullName>
    </recommendedName>
</protein>
<proteinExistence type="predicted"/>
<accession>K9VTV9</accession>
<name>K9VTV9_9CYAN</name>
<dbReference type="HOGENOM" id="CLU_1871977_0_0_3"/>